<dbReference type="Gene3D" id="1.10.1040.10">
    <property type="entry name" value="N-(1-d-carboxylethyl)-l-norvaline Dehydrogenase, domain 2"/>
    <property type="match status" value="1"/>
</dbReference>
<dbReference type="InterPro" id="IPR008927">
    <property type="entry name" value="6-PGluconate_DH-like_C_sf"/>
</dbReference>
<dbReference type="Proteomes" id="UP000179920">
    <property type="component" value="Chromosome IV"/>
</dbReference>
<dbReference type="InterPro" id="IPR013328">
    <property type="entry name" value="6PGD_dom2"/>
</dbReference>
<dbReference type="EMBL" id="LT558120">
    <property type="protein sequence ID" value="SAM81382.1"/>
    <property type="molecule type" value="Genomic_DNA"/>
</dbReference>
<reference evidence="3" key="1">
    <citation type="submission" date="2016-04" db="EMBL/GenBank/DDBJ databases">
        <authorList>
            <person name="Guldener U."/>
            <person name="Guldener U."/>
        </authorList>
    </citation>
    <scope>NUCLEOTIDE SEQUENCE [LARGE SCALE GENOMIC DNA]</scope>
    <source>
        <strain evidence="3">UB2112</strain>
    </source>
</reference>
<sequence>MAANQGQIWVHRPTTKGTLTIMIGCPTPLIPALHSLLRAMGDRLFHMGEEAGKGNSMGAVNQILCGVHVAAAAEALALASKMGIDKAKALEIVSGSAASSWMSRDRGPRMSEEEPKANSMMPILVKDLGIVADAAREVGAATPLTAAAQQMFVAGVGSGLKSKDDSEVIRVYEAMNGDASRKGSMVGDGERMELGSFCHFCNADVWLQRVSGREMLRRRILY</sequence>
<dbReference type="SUPFAM" id="SSF48179">
    <property type="entry name" value="6-phosphogluconate dehydrogenase C-terminal domain-like"/>
    <property type="match status" value="1"/>
</dbReference>
<gene>
    <name evidence="2" type="ORF">UBRO_20603</name>
</gene>
<dbReference type="OrthoDB" id="435038at2759"/>
<name>A0A1K0HB60_9BASI</name>
<organism evidence="2 3">
    <name type="scientific">Ustilago bromivora</name>
    <dbReference type="NCBI Taxonomy" id="307758"/>
    <lineage>
        <taxon>Eukaryota</taxon>
        <taxon>Fungi</taxon>
        <taxon>Dikarya</taxon>
        <taxon>Basidiomycota</taxon>
        <taxon>Ustilaginomycotina</taxon>
        <taxon>Ustilaginomycetes</taxon>
        <taxon>Ustilaginales</taxon>
        <taxon>Ustilaginaceae</taxon>
        <taxon>Ustilago</taxon>
    </lineage>
</organism>
<protein>
    <recommendedName>
        <fullName evidence="1">3-hydroxyisobutyrate dehydrogenase-like NAD-binding domain-containing protein</fullName>
    </recommendedName>
</protein>
<proteinExistence type="predicted"/>
<dbReference type="PANTHER" id="PTHR43060:SF15">
    <property type="entry name" value="3-HYDROXYISOBUTYRATE DEHYDROGENASE-LIKE 1, MITOCHONDRIAL-RELATED"/>
    <property type="match status" value="1"/>
</dbReference>
<dbReference type="Pfam" id="PF14833">
    <property type="entry name" value="NAD_binding_11"/>
    <property type="match status" value="1"/>
</dbReference>
<dbReference type="GO" id="GO:0051287">
    <property type="term" value="F:NAD binding"/>
    <property type="evidence" value="ECO:0007669"/>
    <property type="project" value="InterPro"/>
</dbReference>
<dbReference type="AlphaFoldDB" id="A0A1K0HB60"/>
<dbReference type="InterPro" id="IPR029154">
    <property type="entry name" value="HIBADH-like_NADP-bd"/>
</dbReference>
<evidence type="ECO:0000259" key="1">
    <source>
        <dbReference type="Pfam" id="PF14833"/>
    </source>
</evidence>
<feature type="domain" description="3-hydroxyisobutyrate dehydrogenase-like NAD-binding" evidence="1">
    <location>
        <begin position="52"/>
        <end position="172"/>
    </location>
</feature>
<accession>A0A1K0HB60</accession>
<evidence type="ECO:0000313" key="2">
    <source>
        <dbReference type="EMBL" id="SAM81382.1"/>
    </source>
</evidence>
<evidence type="ECO:0000313" key="3">
    <source>
        <dbReference type="Proteomes" id="UP000179920"/>
    </source>
</evidence>
<dbReference type="Gene3D" id="3.40.50.720">
    <property type="entry name" value="NAD(P)-binding Rossmann-like Domain"/>
    <property type="match status" value="1"/>
</dbReference>
<dbReference type="PANTHER" id="PTHR43060">
    <property type="entry name" value="3-HYDROXYISOBUTYRATE DEHYDROGENASE-LIKE 1, MITOCHONDRIAL-RELATED"/>
    <property type="match status" value="1"/>
</dbReference>